<dbReference type="Proteomes" id="UP000006844">
    <property type="component" value="Chromosome"/>
</dbReference>
<feature type="transmembrane region" description="Helical" evidence="1">
    <location>
        <begin position="83"/>
        <end position="101"/>
    </location>
</feature>
<dbReference type="AlphaFoldDB" id="E8V4T5"/>
<dbReference type="KEGG" id="tsa:AciPR4_0655"/>
<dbReference type="STRING" id="401053.AciPR4_0655"/>
<dbReference type="EMBL" id="CP002467">
    <property type="protein sequence ID" value="ADV81489.1"/>
    <property type="molecule type" value="Genomic_DNA"/>
</dbReference>
<evidence type="ECO:0000256" key="1">
    <source>
        <dbReference type="SAM" id="Phobius"/>
    </source>
</evidence>
<dbReference type="eggNOG" id="ENOG5030YPK">
    <property type="taxonomic scope" value="Bacteria"/>
</dbReference>
<keyword evidence="1" id="KW-0812">Transmembrane</keyword>
<name>E8V4T5_TERSS</name>
<evidence type="ECO:0000313" key="2">
    <source>
        <dbReference type="EMBL" id="ADV81489.1"/>
    </source>
</evidence>
<evidence type="ECO:0000313" key="3">
    <source>
        <dbReference type="Proteomes" id="UP000006844"/>
    </source>
</evidence>
<dbReference type="OrthoDB" id="116746at2"/>
<dbReference type="RefSeq" id="WP_013567222.1">
    <property type="nucleotide sequence ID" value="NC_014963.1"/>
</dbReference>
<feature type="transmembrane region" description="Helical" evidence="1">
    <location>
        <begin position="20"/>
        <end position="39"/>
    </location>
</feature>
<proteinExistence type="predicted"/>
<organism evidence="2 3">
    <name type="scientific">Terriglobus saanensis (strain ATCC BAA-1853 / DSM 23119 / SP1PR4)</name>
    <dbReference type="NCBI Taxonomy" id="401053"/>
    <lineage>
        <taxon>Bacteria</taxon>
        <taxon>Pseudomonadati</taxon>
        <taxon>Acidobacteriota</taxon>
        <taxon>Terriglobia</taxon>
        <taxon>Terriglobales</taxon>
        <taxon>Acidobacteriaceae</taxon>
        <taxon>Terriglobus</taxon>
    </lineage>
</organism>
<accession>E8V4T5</accession>
<keyword evidence="1" id="KW-0472">Membrane</keyword>
<sequence>MELCIQKSQAEKQYLKDTVIVMISYLLVVFGTTHYARAYRPQGLRLYLLACLPMFPVLALLATLARYLRNEKDEFERNLRVRAMLWGMAATLAVSSFESFLRSFGWGRTLPPFTEFIVFFLTMGFAKMLYGVANRVVDHD</sequence>
<protein>
    <recommendedName>
        <fullName evidence="4">Transmembrane protein</fullName>
    </recommendedName>
</protein>
<keyword evidence="1" id="KW-1133">Transmembrane helix</keyword>
<reference evidence="2 3" key="1">
    <citation type="journal article" date="2012" name="Stand. Genomic Sci.">
        <title>Complete genome sequence of Terriglobus saanensis type strain SP1PR4(T), an Acidobacteria from tundra soil.</title>
        <authorList>
            <person name="Rawat S.R."/>
            <person name="Mannisto M.K."/>
            <person name="Starovoytov V."/>
            <person name="Goodwin L."/>
            <person name="Nolan M."/>
            <person name="Hauser L."/>
            <person name="Land M."/>
            <person name="Davenport K.W."/>
            <person name="Woyke T."/>
            <person name="Haggblom M.M."/>
        </authorList>
    </citation>
    <scope>NUCLEOTIDE SEQUENCE</scope>
    <source>
        <strain evidence="3">ATCC BAA-1853 / DSM 23119 / SP1PR4</strain>
    </source>
</reference>
<dbReference type="HOGENOM" id="CLU_147880_0_0_0"/>
<feature type="transmembrane region" description="Helical" evidence="1">
    <location>
        <begin position="113"/>
        <end position="133"/>
    </location>
</feature>
<evidence type="ECO:0008006" key="4">
    <source>
        <dbReference type="Google" id="ProtNLM"/>
    </source>
</evidence>
<feature type="transmembrane region" description="Helical" evidence="1">
    <location>
        <begin position="46"/>
        <end position="68"/>
    </location>
</feature>
<keyword evidence="3" id="KW-1185">Reference proteome</keyword>
<gene>
    <name evidence="2" type="ordered locus">AciPR4_0655</name>
</gene>